<dbReference type="Proteomes" id="UP000198211">
    <property type="component" value="Unassembled WGS sequence"/>
</dbReference>
<dbReference type="Pfam" id="PF04937">
    <property type="entry name" value="DUF659"/>
    <property type="match status" value="1"/>
</dbReference>
<keyword evidence="4" id="KW-0862">Zinc</keyword>
<dbReference type="InterPro" id="IPR012337">
    <property type="entry name" value="RNaseH-like_sf"/>
</dbReference>
<evidence type="ECO:0000256" key="1">
    <source>
        <dbReference type="ARBA" id="ARBA00004123"/>
    </source>
</evidence>
<keyword evidence="3" id="KW-0863">Zinc-finger</keyword>
<comment type="caution">
    <text evidence="7">The sequence shown here is derived from an EMBL/GenBank/DDBJ whole genome shotgun (WGS) entry which is preliminary data.</text>
</comment>
<evidence type="ECO:0000313" key="8">
    <source>
        <dbReference type="Proteomes" id="UP000198211"/>
    </source>
</evidence>
<dbReference type="GO" id="GO:0008270">
    <property type="term" value="F:zinc ion binding"/>
    <property type="evidence" value="ECO:0007669"/>
    <property type="project" value="UniProtKB-KW"/>
</dbReference>
<reference evidence="8" key="1">
    <citation type="submission" date="2017-03" db="EMBL/GenBank/DDBJ databases">
        <title>Phytopthora megakarya and P. palmivora, two closely related causual agents of cacao black pod achieved similar genome size and gene model numbers by different mechanisms.</title>
        <authorList>
            <person name="Ali S."/>
            <person name="Shao J."/>
            <person name="Larry D.J."/>
            <person name="Kronmiller B."/>
            <person name="Shen D."/>
            <person name="Strem M.D."/>
            <person name="Melnick R.L."/>
            <person name="Guiltinan M.J."/>
            <person name="Tyler B.M."/>
            <person name="Meinhardt L.W."/>
            <person name="Bailey B.A."/>
        </authorList>
    </citation>
    <scope>NUCLEOTIDE SEQUENCE [LARGE SCALE GENOMIC DNA]</scope>
    <source>
        <strain evidence="8">zdho120</strain>
    </source>
</reference>
<evidence type="ECO:0000313" key="7">
    <source>
        <dbReference type="EMBL" id="OWY90394.1"/>
    </source>
</evidence>
<evidence type="ECO:0000256" key="2">
    <source>
        <dbReference type="ARBA" id="ARBA00022723"/>
    </source>
</evidence>
<dbReference type="GO" id="GO:0005634">
    <property type="term" value="C:nucleus"/>
    <property type="evidence" value="ECO:0007669"/>
    <property type="project" value="UniProtKB-SubCell"/>
</dbReference>
<accession>A0A225UBB4</accession>
<sequence>MWCCRATGKDTNTGVYIAEMIGDVIGEIEKEFGKGKVVSITTDNASSMQSAWTIFETTRPGFMATDCAAHALSLLVKDVLVRNTMKTILREATEISFFIRSNTAMNS</sequence>
<dbReference type="InterPro" id="IPR052035">
    <property type="entry name" value="ZnF_BED_domain_contain"/>
</dbReference>
<keyword evidence="2" id="KW-0479">Metal-binding</keyword>
<evidence type="ECO:0000256" key="3">
    <source>
        <dbReference type="ARBA" id="ARBA00022771"/>
    </source>
</evidence>
<gene>
    <name evidence="7" type="ORF">PHMEG_00041490</name>
</gene>
<name>A0A225UBB4_9STRA</name>
<comment type="subcellular location">
    <subcellularLocation>
        <location evidence="1">Nucleus</location>
    </subcellularLocation>
</comment>
<proteinExistence type="predicted"/>
<dbReference type="PANTHER" id="PTHR46481:SF10">
    <property type="entry name" value="ZINC FINGER BED DOMAIN-CONTAINING PROTEIN 39"/>
    <property type="match status" value="1"/>
</dbReference>
<evidence type="ECO:0000259" key="6">
    <source>
        <dbReference type="Pfam" id="PF04937"/>
    </source>
</evidence>
<evidence type="ECO:0000256" key="5">
    <source>
        <dbReference type="ARBA" id="ARBA00023242"/>
    </source>
</evidence>
<feature type="domain" description="DUF659" evidence="6">
    <location>
        <begin position="11"/>
        <end position="95"/>
    </location>
</feature>
<dbReference type="AlphaFoldDB" id="A0A225UBB4"/>
<dbReference type="InterPro" id="IPR007021">
    <property type="entry name" value="DUF659"/>
</dbReference>
<dbReference type="EMBL" id="NBNE01023058">
    <property type="protein sequence ID" value="OWY90394.1"/>
    <property type="molecule type" value="Genomic_DNA"/>
</dbReference>
<organism evidence="7 8">
    <name type="scientific">Phytophthora megakarya</name>
    <dbReference type="NCBI Taxonomy" id="4795"/>
    <lineage>
        <taxon>Eukaryota</taxon>
        <taxon>Sar</taxon>
        <taxon>Stramenopiles</taxon>
        <taxon>Oomycota</taxon>
        <taxon>Peronosporomycetes</taxon>
        <taxon>Peronosporales</taxon>
        <taxon>Peronosporaceae</taxon>
        <taxon>Phytophthora</taxon>
    </lineage>
</organism>
<evidence type="ECO:0000256" key="4">
    <source>
        <dbReference type="ARBA" id="ARBA00022833"/>
    </source>
</evidence>
<protein>
    <submittedName>
        <fullName evidence="7">DNA binding protein</fullName>
    </submittedName>
</protein>
<keyword evidence="5" id="KW-0539">Nucleus</keyword>
<dbReference type="SUPFAM" id="SSF53098">
    <property type="entry name" value="Ribonuclease H-like"/>
    <property type="match status" value="1"/>
</dbReference>
<keyword evidence="8" id="KW-1185">Reference proteome</keyword>
<dbReference type="OrthoDB" id="121153at2759"/>
<dbReference type="PANTHER" id="PTHR46481">
    <property type="entry name" value="ZINC FINGER BED DOMAIN-CONTAINING PROTEIN 4"/>
    <property type="match status" value="1"/>
</dbReference>